<evidence type="ECO:0000313" key="2">
    <source>
        <dbReference type="EMBL" id="MFD0883639.1"/>
    </source>
</evidence>
<reference evidence="3" key="1">
    <citation type="journal article" date="2019" name="Int. J. Syst. Evol. Microbiol.">
        <title>The Global Catalogue of Microorganisms (GCM) 10K type strain sequencing project: providing services to taxonomists for standard genome sequencing and annotation.</title>
        <authorList>
            <consortium name="The Broad Institute Genomics Platform"/>
            <consortium name="The Broad Institute Genome Sequencing Center for Infectious Disease"/>
            <person name="Wu L."/>
            <person name="Ma J."/>
        </authorList>
    </citation>
    <scope>NUCLEOTIDE SEQUENCE [LARGE SCALE GENOMIC DNA]</scope>
    <source>
        <strain evidence="3">CCUG 62974</strain>
    </source>
</reference>
<dbReference type="EMBL" id="JBHTHX010000057">
    <property type="protein sequence ID" value="MFD0883639.1"/>
    <property type="molecule type" value="Genomic_DNA"/>
</dbReference>
<sequence>MSGDQVSRYGRFAAEPTPGELGRFFRLDAPGLEAARSKRSPANRLGFAVLWGSVRTLGVFPTEDLAVMPARLPRLRSSRRVHP</sequence>
<name>A0ABW3DIS2_9ACTN</name>
<keyword evidence="3" id="KW-1185">Reference proteome</keyword>
<dbReference type="InterPro" id="IPR025296">
    <property type="entry name" value="DUF4158"/>
</dbReference>
<feature type="domain" description="DUF4158" evidence="1">
    <location>
        <begin position="2"/>
        <end position="70"/>
    </location>
</feature>
<protein>
    <submittedName>
        <fullName evidence="2">DUF4158 domain-containing protein</fullName>
    </submittedName>
</protein>
<dbReference type="Proteomes" id="UP001597024">
    <property type="component" value="Unassembled WGS sequence"/>
</dbReference>
<evidence type="ECO:0000313" key="3">
    <source>
        <dbReference type="Proteomes" id="UP001597024"/>
    </source>
</evidence>
<organism evidence="2 3">
    <name type="scientific">Streptosporangium algeriense</name>
    <dbReference type="NCBI Taxonomy" id="1682748"/>
    <lineage>
        <taxon>Bacteria</taxon>
        <taxon>Bacillati</taxon>
        <taxon>Actinomycetota</taxon>
        <taxon>Actinomycetes</taxon>
        <taxon>Streptosporangiales</taxon>
        <taxon>Streptosporangiaceae</taxon>
        <taxon>Streptosporangium</taxon>
    </lineage>
</organism>
<proteinExistence type="predicted"/>
<accession>A0ABW3DIS2</accession>
<evidence type="ECO:0000259" key="1">
    <source>
        <dbReference type="Pfam" id="PF13700"/>
    </source>
</evidence>
<dbReference type="Pfam" id="PF13700">
    <property type="entry name" value="DUF4158"/>
    <property type="match status" value="1"/>
</dbReference>
<gene>
    <name evidence="2" type="ORF">ACFQ08_03570</name>
</gene>
<comment type="caution">
    <text evidence="2">The sequence shown here is derived from an EMBL/GenBank/DDBJ whole genome shotgun (WGS) entry which is preliminary data.</text>
</comment>